<keyword evidence="6" id="KW-1185">Reference proteome</keyword>
<gene>
    <name evidence="1" type="ORF">SAMEA4412677_00339</name>
    <name evidence="2" type="ORF">SAMEA4412677_00362</name>
    <name evidence="3" type="ORF">SAMEA4412677_00364</name>
    <name evidence="4" type="ORF">SAMEA4412677_00383</name>
    <name evidence="5" type="ORF">SAMEA4412677_00536</name>
</gene>
<dbReference type="InterPro" id="IPR002514">
    <property type="entry name" value="Transposase_8"/>
</dbReference>
<dbReference type="GO" id="GO:0003677">
    <property type="term" value="F:DNA binding"/>
    <property type="evidence" value="ECO:0007669"/>
    <property type="project" value="InterPro"/>
</dbReference>
<evidence type="ECO:0000313" key="2">
    <source>
        <dbReference type="EMBL" id="SNV34821.1"/>
    </source>
</evidence>
<evidence type="ECO:0000313" key="6">
    <source>
        <dbReference type="Proteomes" id="UP000215196"/>
    </source>
</evidence>
<dbReference type="SUPFAM" id="SSF46689">
    <property type="entry name" value="Homeodomain-like"/>
    <property type="match status" value="1"/>
</dbReference>
<dbReference type="Gene3D" id="1.10.10.10">
    <property type="entry name" value="Winged helix-like DNA-binding domain superfamily/Winged helix DNA-binding domain"/>
    <property type="match status" value="1"/>
</dbReference>
<sequence>MSQRRKFNSQFKFKVVVEALSERLPLHELAKKHDLHPNQITTWKKEFLKNGAEIFGKEKASEEKKEDVESLYKVIGQQKMEIDFLKKALS</sequence>
<evidence type="ECO:0000313" key="1">
    <source>
        <dbReference type="EMBL" id="SNV34663.1"/>
    </source>
</evidence>
<dbReference type="AlphaFoldDB" id="A0A239WL99"/>
<dbReference type="EMBL" id="LT906465">
    <property type="protein sequence ID" value="SNV34663.1"/>
    <property type="molecule type" value="Genomic_DNA"/>
</dbReference>
<dbReference type="EMBL" id="LT906465">
    <property type="protein sequence ID" value="SNV34821.1"/>
    <property type="molecule type" value="Genomic_DNA"/>
</dbReference>
<dbReference type="KEGG" id="ctak:4412677_00536"/>
<accession>A0A239WL99</accession>
<evidence type="ECO:0000313" key="3">
    <source>
        <dbReference type="EMBL" id="SNV34834.1"/>
    </source>
</evidence>
<dbReference type="InterPro" id="IPR036388">
    <property type="entry name" value="WH-like_DNA-bd_sf"/>
</dbReference>
<dbReference type="RefSeq" id="WP_095069798.1">
    <property type="nucleotide sequence ID" value="NZ_LT906465.1"/>
</dbReference>
<dbReference type="GO" id="GO:0006313">
    <property type="term" value="P:DNA transposition"/>
    <property type="evidence" value="ECO:0007669"/>
    <property type="project" value="InterPro"/>
</dbReference>
<proteinExistence type="predicted"/>
<evidence type="ECO:0000313" key="5">
    <source>
        <dbReference type="EMBL" id="SNV36393.1"/>
    </source>
</evidence>
<dbReference type="EMBL" id="LT906465">
    <property type="protein sequence ID" value="SNV36393.1"/>
    <property type="molecule type" value="Genomic_DNA"/>
</dbReference>
<dbReference type="KEGG" id="ctak:4412677_00383"/>
<dbReference type="InterPro" id="IPR009057">
    <property type="entry name" value="Homeodomain-like_sf"/>
</dbReference>
<organism evidence="1 6">
    <name type="scientific">Chryseobacterium taklimakanense</name>
    <dbReference type="NCBI Taxonomy" id="536441"/>
    <lineage>
        <taxon>Bacteria</taxon>
        <taxon>Pseudomonadati</taxon>
        <taxon>Bacteroidota</taxon>
        <taxon>Flavobacteriia</taxon>
        <taxon>Flavobacteriales</taxon>
        <taxon>Weeksellaceae</taxon>
        <taxon>Chryseobacterium group</taxon>
        <taxon>Chryseobacterium</taxon>
    </lineage>
</organism>
<dbReference type="KEGG" id="ctak:4412677_00364"/>
<name>A0A239WL99_9FLAO</name>
<dbReference type="EMBL" id="LT906465">
    <property type="protein sequence ID" value="SNV35004.1"/>
    <property type="molecule type" value="Genomic_DNA"/>
</dbReference>
<evidence type="ECO:0000313" key="4">
    <source>
        <dbReference type="EMBL" id="SNV35004.1"/>
    </source>
</evidence>
<reference evidence="1 6" key="1">
    <citation type="submission" date="2017-06" db="EMBL/GenBank/DDBJ databases">
        <authorList>
            <consortium name="Pathogen Informatics"/>
        </authorList>
    </citation>
    <scope>NUCLEOTIDE SEQUENCE [LARGE SCALE GENOMIC DNA]</scope>
    <source>
        <strain evidence="1 6">NCTC13490</strain>
    </source>
</reference>
<dbReference type="KEGG" id="ctak:4412677_00339"/>
<protein>
    <submittedName>
        <fullName evidence="1">Transposase</fullName>
    </submittedName>
</protein>
<dbReference type="EMBL" id="LT906465">
    <property type="protein sequence ID" value="SNV34834.1"/>
    <property type="molecule type" value="Genomic_DNA"/>
</dbReference>
<dbReference type="Proteomes" id="UP000215196">
    <property type="component" value="Chromosome 1"/>
</dbReference>
<dbReference type="Pfam" id="PF01527">
    <property type="entry name" value="HTH_Tnp_1"/>
    <property type="match status" value="1"/>
</dbReference>
<dbReference type="GO" id="GO:0004803">
    <property type="term" value="F:transposase activity"/>
    <property type="evidence" value="ECO:0007669"/>
    <property type="project" value="InterPro"/>
</dbReference>
<dbReference type="KEGG" id="ctak:4412677_00362"/>